<keyword evidence="2 5" id="KW-0238">DNA-binding</keyword>
<organism evidence="5 6">
    <name type="scientific">Imtechella halotolerans K1</name>
    <dbReference type="NCBI Taxonomy" id="946077"/>
    <lineage>
        <taxon>Bacteria</taxon>
        <taxon>Pseudomonadati</taxon>
        <taxon>Bacteroidota</taxon>
        <taxon>Flavobacteriia</taxon>
        <taxon>Flavobacteriales</taxon>
        <taxon>Flavobacteriaceae</taxon>
        <taxon>Imtechella</taxon>
    </lineage>
</organism>
<keyword evidence="1" id="KW-0805">Transcription regulation</keyword>
<dbReference type="eggNOG" id="COG2197">
    <property type="taxonomic scope" value="Bacteria"/>
</dbReference>
<dbReference type="PRINTS" id="PR00038">
    <property type="entry name" value="HTHLUXR"/>
</dbReference>
<dbReference type="InterPro" id="IPR036388">
    <property type="entry name" value="WH-like_DNA-bd_sf"/>
</dbReference>
<reference evidence="5 6" key="1">
    <citation type="journal article" date="2012" name="J. Bacteriol.">
        <title>Genome Sequence of the Halotolerant Bacterium Imtechella halotolerans K1T.</title>
        <authorList>
            <person name="Kumar S."/>
            <person name="Vikram S."/>
            <person name="Subramanian S."/>
            <person name="Raghava G.P."/>
            <person name="Pinnaka A.K."/>
        </authorList>
    </citation>
    <scope>NUCLEOTIDE SEQUENCE [LARGE SCALE GENOMIC DNA]</scope>
    <source>
        <strain evidence="5 6">K1</strain>
    </source>
</reference>
<keyword evidence="3" id="KW-0804">Transcription</keyword>
<dbReference type="SMART" id="SM00421">
    <property type="entry name" value="HTH_LUXR"/>
    <property type="match status" value="1"/>
</dbReference>
<dbReference type="Pfam" id="PF00196">
    <property type="entry name" value="GerE"/>
    <property type="match status" value="1"/>
</dbReference>
<proteinExistence type="predicted"/>
<evidence type="ECO:0000259" key="4">
    <source>
        <dbReference type="PROSITE" id="PS50043"/>
    </source>
</evidence>
<evidence type="ECO:0000256" key="1">
    <source>
        <dbReference type="ARBA" id="ARBA00023015"/>
    </source>
</evidence>
<dbReference type="PANTHER" id="PTHR44688:SF16">
    <property type="entry name" value="DNA-BINDING TRANSCRIPTIONAL ACTIVATOR DEVR_DOSR"/>
    <property type="match status" value="1"/>
</dbReference>
<dbReference type="SUPFAM" id="SSF46894">
    <property type="entry name" value="C-terminal effector domain of the bipartite response regulators"/>
    <property type="match status" value="1"/>
</dbReference>
<dbReference type="GO" id="GO:0003677">
    <property type="term" value="F:DNA binding"/>
    <property type="evidence" value="ECO:0007669"/>
    <property type="project" value="UniProtKB-KW"/>
</dbReference>
<dbReference type="InterPro" id="IPR000792">
    <property type="entry name" value="Tscrpt_reg_LuxR_C"/>
</dbReference>
<dbReference type="STRING" id="946077.W5A_10060"/>
<sequence>MKKDVVELYGDVFSSINEYDQSLIKKHLEKHFEMDEFLPAYNSYFIVTNTTTQTFPFVGKGFKANLGLDPERMKTEGTKYWLTHFHPIDLQIFLHTMNDMMVYTLSTVAPEKRKKLTYSWSFRIKTAWGNYKTVFAHTLPIVLDDMGKPVIGVTQHTVIGEGEQAPIMGTVKYLDEHGTYTTLLHKNYSKSYLNSLLSKREIEISELLAHNLTSKEIASQLFISTHTVNTHRKNILKKTNLKSTHQLRPYFLH</sequence>
<accession>I0WBY5</accession>
<dbReference type="PROSITE" id="PS50043">
    <property type="entry name" value="HTH_LUXR_2"/>
    <property type="match status" value="1"/>
</dbReference>
<dbReference type="GO" id="GO:0006355">
    <property type="term" value="P:regulation of DNA-templated transcription"/>
    <property type="evidence" value="ECO:0007669"/>
    <property type="project" value="InterPro"/>
</dbReference>
<dbReference type="AlphaFoldDB" id="I0WBY5"/>
<dbReference type="RefSeq" id="WP_008240120.1">
    <property type="nucleotide sequence ID" value="NZ_AJJU01000017.1"/>
</dbReference>
<dbReference type="Gene3D" id="1.10.10.10">
    <property type="entry name" value="Winged helix-like DNA-binding domain superfamily/Winged helix DNA-binding domain"/>
    <property type="match status" value="1"/>
</dbReference>
<dbReference type="CDD" id="cd06170">
    <property type="entry name" value="LuxR_C_like"/>
    <property type="match status" value="1"/>
</dbReference>
<evidence type="ECO:0000313" key="6">
    <source>
        <dbReference type="Proteomes" id="UP000005938"/>
    </source>
</evidence>
<dbReference type="EMBL" id="AJJU01000017">
    <property type="protein sequence ID" value="EID73901.1"/>
    <property type="molecule type" value="Genomic_DNA"/>
</dbReference>
<gene>
    <name evidence="5" type="ORF">W5A_10060</name>
</gene>
<comment type="caution">
    <text evidence="5">The sequence shown here is derived from an EMBL/GenBank/DDBJ whole genome shotgun (WGS) entry which is preliminary data.</text>
</comment>
<name>I0WBY5_9FLAO</name>
<evidence type="ECO:0000313" key="5">
    <source>
        <dbReference type="EMBL" id="EID73901.1"/>
    </source>
</evidence>
<feature type="domain" description="HTH luxR-type" evidence="4">
    <location>
        <begin position="190"/>
        <end position="253"/>
    </location>
</feature>
<dbReference type="PANTHER" id="PTHR44688">
    <property type="entry name" value="DNA-BINDING TRANSCRIPTIONAL ACTIVATOR DEVR_DOSR"/>
    <property type="match status" value="1"/>
</dbReference>
<keyword evidence="6" id="KW-1185">Reference proteome</keyword>
<evidence type="ECO:0000256" key="2">
    <source>
        <dbReference type="ARBA" id="ARBA00023125"/>
    </source>
</evidence>
<protein>
    <submittedName>
        <fullName evidence="5">Response regulator containing a CheY-like receiver domain and an HTH DNA-binding domain</fullName>
    </submittedName>
</protein>
<evidence type="ECO:0000256" key="3">
    <source>
        <dbReference type="ARBA" id="ARBA00023163"/>
    </source>
</evidence>
<dbReference type="Proteomes" id="UP000005938">
    <property type="component" value="Unassembled WGS sequence"/>
</dbReference>
<dbReference type="Gene3D" id="3.30.450.20">
    <property type="entry name" value="PAS domain"/>
    <property type="match status" value="1"/>
</dbReference>
<dbReference type="InterPro" id="IPR016032">
    <property type="entry name" value="Sig_transdc_resp-reg_C-effctor"/>
</dbReference>